<protein>
    <submittedName>
        <fullName evidence="2">Uncharacterized protein</fullName>
    </submittedName>
</protein>
<keyword evidence="1" id="KW-0812">Transmembrane</keyword>
<sequence length="101" mass="10314">MGDPDASQRFYKVLADLMALMAATPVLTRVTSLGTLDLPPVFLSTIGVAAGFGIDVVAAIMVVGSASGAGQAAPGRFPGLVPIPAHDVTLLISAPNPRRHH</sequence>
<keyword evidence="3" id="KW-1185">Reference proteome</keyword>
<dbReference type="Proteomes" id="UP001285521">
    <property type="component" value="Unassembled WGS sequence"/>
</dbReference>
<dbReference type="EMBL" id="JAXAVW010000048">
    <property type="protein sequence ID" value="MDX8036703.1"/>
    <property type="molecule type" value="Genomic_DNA"/>
</dbReference>
<organism evidence="2 3">
    <name type="scientific">Lentzea miocenica</name>
    <dbReference type="NCBI Taxonomy" id="3095431"/>
    <lineage>
        <taxon>Bacteria</taxon>
        <taxon>Bacillati</taxon>
        <taxon>Actinomycetota</taxon>
        <taxon>Actinomycetes</taxon>
        <taxon>Pseudonocardiales</taxon>
        <taxon>Pseudonocardiaceae</taxon>
        <taxon>Lentzea</taxon>
    </lineage>
</organism>
<keyword evidence="1" id="KW-0472">Membrane</keyword>
<evidence type="ECO:0000256" key="1">
    <source>
        <dbReference type="SAM" id="Phobius"/>
    </source>
</evidence>
<gene>
    <name evidence="2" type="ORF">SK803_41465</name>
</gene>
<keyword evidence="1" id="KW-1133">Transmembrane helix</keyword>
<evidence type="ECO:0000313" key="2">
    <source>
        <dbReference type="EMBL" id="MDX8036703.1"/>
    </source>
</evidence>
<evidence type="ECO:0000313" key="3">
    <source>
        <dbReference type="Proteomes" id="UP001285521"/>
    </source>
</evidence>
<name>A0ABU4TEV1_9PSEU</name>
<comment type="caution">
    <text evidence="2">The sequence shown here is derived from an EMBL/GenBank/DDBJ whole genome shotgun (WGS) entry which is preliminary data.</text>
</comment>
<accession>A0ABU4TEV1</accession>
<reference evidence="2 3" key="1">
    <citation type="submission" date="2023-11" db="EMBL/GenBank/DDBJ databases">
        <title>Lentzea sokolovensis, sp. nov., Lentzea kristufkii, sp. nov., and Lentzea miocenensis, sp. nov., rare actinobacteria from Sokolov Coal Basin, Miocene lacustrine sediment, Czech Republic.</title>
        <authorList>
            <person name="Lara A."/>
            <person name="Kotroba L."/>
            <person name="Nouioui I."/>
            <person name="Neumann-Schaal M."/>
            <person name="Mast Y."/>
            <person name="Chronakova A."/>
        </authorList>
    </citation>
    <scope>NUCLEOTIDE SEQUENCE [LARGE SCALE GENOMIC DNA]</scope>
    <source>
        <strain evidence="2 3">BCCO 10_0856</strain>
    </source>
</reference>
<feature type="transmembrane region" description="Helical" evidence="1">
    <location>
        <begin position="41"/>
        <end position="63"/>
    </location>
</feature>
<proteinExistence type="predicted"/>
<dbReference type="RefSeq" id="WP_319971699.1">
    <property type="nucleotide sequence ID" value="NZ_JAXAVW010000048.1"/>
</dbReference>